<keyword evidence="3" id="KW-0276">Fatty acid metabolism</keyword>
<feature type="region of interest" description="Disordered" evidence="7">
    <location>
        <begin position="245"/>
        <end position="276"/>
    </location>
</feature>
<dbReference type="SUPFAM" id="SSF52096">
    <property type="entry name" value="ClpP/crotonase"/>
    <property type="match status" value="1"/>
</dbReference>
<dbReference type="Pfam" id="PF00378">
    <property type="entry name" value="ECH_1"/>
    <property type="match status" value="1"/>
</dbReference>
<dbReference type="PROSITE" id="PS00166">
    <property type="entry name" value="ENOYL_COA_HYDRATASE"/>
    <property type="match status" value="1"/>
</dbReference>
<reference evidence="8 9" key="1">
    <citation type="submission" date="2024-06" db="EMBL/GenBank/DDBJ databases">
        <title>The Natural Products Discovery Center: Release of the First 8490 Sequenced Strains for Exploring Actinobacteria Biosynthetic Diversity.</title>
        <authorList>
            <person name="Kalkreuter E."/>
            <person name="Kautsar S.A."/>
            <person name="Yang D."/>
            <person name="Bader C.D."/>
            <person name="Teijaro C.N."/>
            <person name="Fluegel L."/>
            <person name="Davis C.M."/>
            <person name="Simpson J.R."/>
            <person name="Lauterbach L."/>
            <person name="Steele A.D."/>
            <person name="Gui C."/>
            <person name="Meng S."/>
            <person name="Li G."/>
            <person name="Viehrig K."/>
            <person name="Ye F."/>
            <person name="Su P."/>
            <person name="Kiefer A.F."/>
            <person name="Nichols A."/>
            <person name="Cepeda A.J."/>
            <person name="Yan W."/>
            <person name="Fan B."/>
            <person name="Jiang Y."/>
            <person name="Adhikari A."/>
            <person name="Zheng C.-J."/>
            <person name="Schuster L."/>
            <person name="Cowan T.M."/>
            <person name="Smanski M.J."/>
            <person name="Chevrette M.G."/>
            <person name="De Carvalho L.P.S."/>
            <person name="Shen B."/>
        </authorList>
    </citation>
    <scope>NUCLEOTIDE SEQUENCE [LARGE SCALE GENOMIC DNA]</scope>
    <source>
        <strain evidence="8 9">NPDC019708</strain>
    </source>
</reference>
<dbReference type="PANTHER" id="PTHR11941">
    <property type="entry name" value="ENOYL-COA HYDRATASE-RELATED"/>
    <property type="match status" value="1"/>
</dbReference>
<keyword evidence="3" id="KW-0443">Lipid metabolism</keyword>
<accession>A0ABV2WYT2</accession>
<organism evidence="8 9">
    <name type="scientific">Nocardia rhamnosiphila</name>
    <dbReference type="NCBI Taxonomy" id="426716"/>
    <lineage>
        <taxon>Bacteria</taxon>
        <taxon>Bacillati</taxon>
        <taxon>Actinomycetota</taxon>
        <taxon>Actinomycetes</taxon>
        <taxon>Mycobacteriales</taxon>
        <taxon>Nocardiaceae</taxon>
        <taxon>Nocardia</taxon>
    </lineage>
</organism>
<dbReference type="EMBL" id="JBEYBF010000031">
    <property type="protein sequence ID" value="MEU1956038.1"/>
    <property type="molecule type" value="Genomic_DNA"/>
</dbReference>
<dbReference type="PANTHER" id="PTHR11941:SF133">
    <property type="entry name" value="1,2-EPOXYPHENYLACETYL-COA ISOMERASE"/>
    <property type="match status" value="1"/>
</dbReference>
<dbReference type="CDD" id="cd06558">
    <property type="entry name" value="crotonase-like"/>
    <property type="match status" value="1"/>
</dbReference>
<dbReference type="InterPro" id="IPR029045">
    <property type="entry name" value="ClpP/crotonase-like_dom_sf"/>
</dbReference>
<gene>
    <name evidence="8" type="ORF">ABZ510_29820</name>
</gene>
<feature type="compositionally biased region" description="Basic and acidic residues" evidence="7">
    <location>
        <begin position="261"/>
        <end position="276"/>
    </location>
</feature>
<evidence type="ECO:0000256" key="2">
    <source>
        <dbReference type="ARBA" id="ARBA00005254"/>
    </source>
</evidence>
<evidence type="ECO:0000256" key="5">
    <source>
        <dbReference type="ARBA" id="ARBA00023717"/>
    </source>
</evidence>
<sequence>MSVVERRDEGPVRIITLNRPERRNATSRELMEGIHEGLPMPGEEGVRAVVLAANGPSFSAGGDLKAKPLGIEPGSRRMREVFNPVIMRLVATPVPVIAAVDGPALGAGLSLALAADLRIAGPNAVFSSGFVDVGLATDTGASYFLPRLVGYGRAFELLTTGRKVGPEEALRIGLVNDVVAAEEVVDAAVSLGHRLAEKPGIAVPALKDLLQQAGSRTLAEQLEAEARTYDRAATDPRRVAAKAAMVQKMSRRPPLVSDAANGRRVEDEGEDSNPRG</sequence>
<proteinExistence type="inferred from homology"/>
<dbReference type="InterPro" id="IPR018376">
    <property type="entry name" value="Enoyl-CoA_hyd/isom_CS"/>
</dbReference>
<comment type="catalytic activity">
    <reaction evidence="4">
        <text>a (3S)-3-hydroxyacyl-CoA = a (2E)-enoyl-CoA + H2O</text>
        <dbReference type="Rhea" id="RHEA:16105"/>
        <dbReference type="ChEBI" id="CHEBI:15377"/>
        <dbReference type="ChEBI" id="CHEBI:57318"/>
        <dbReference type="ChEBI" id="CHEBI:58856"/>
        <dbReference type="EC" id="4.2.1.17"/>
    </reaction>
</comment>
<name>A0ABV2WYT2_9NOCA</name>
<evidence type="ECO:0000313" key="8">
    <source>
        <dbReference type="EMBL" id="MEU1956038.1"/>
    </source>
</evidence>
<comment type="caution">
    <text evidence="8">The sequence shown here is derived from an EMBL/GenBank/DDBJ whole genome shotgun (WGS) entry which is preliminary data.</text>
</comment>
<evidence type="ECO:0000256" key="1">
    <source>
        <dbReference type="ARBA" id="ARBA00002994"/>
    </source>
</evidence>
<comment type="catalytic activity">
    <reaction evidence="5">
        <text>a 4-saturated-(3S)-3-hydroxyacyl-CoA = a (3E)-enoyl-CoA + H2O</text>
        <dbReference type="Rhea" id="RHEA:20724"/>
        <dbReference type="ChEBI" id="CHEBI:15377"/>
        <dbReference type="ChEBI" id="CHEBI:58521"/>
        <dbReference type="ChEBI" id="CHEBI:137480"/>
        <dbReference type="EC" id="4.2.1.17"/>
    </reaction>
</comment>
<dbReference type="InterPro" id="IPR001753">
    <property type="entry name" value="Enoyl-CoA_hydra/iso"/>
</dbReference>
<dbReference type="Proteomes" id="UP001550628">
    <property type="component" value="Unassembled WGS sequence"/>
</dbReference>
<keyword evidence="9" id="KW-1185">Reference proteome</keyword>
<evidence type="ECO:0000313" key="9">
    <source>
        <dbReference type="Proteomes" id="UP001550628"/>
    </source>
</evidence>
<dbReference type="RefSeq" id="WP_356959347.1">
    <property type="nucleotide sequence ID" value="NZ_JBEYBD010000028.1"/>
</dbReference>
<dbReference type="Gene3D" id="3.90.226.10">
    <property type="entry name" value="2-enoyl-CoA Hydratase, Chain A, domain 1"/>
    <property type="match status" value="1"/>
</dbReference>
<comment type="function">
    <text evidence="1">Could possibly oxidize fatty acids using specific components.</text>
</comment>
<evidence type="ECO:0000256" key="6">
    <source>
        <dbReference type="RuleBase" id="RU003707"/>
    </source>
</evidence>
<evidence type="ECO:0000256" key="7">
    <source>
        <dbReference type="SAM" id="MobiDB-lite"/>
    </source>
</evidence>
<comment type="similarity">
    <text evidence="2 6">Belongs to the enoyl-CoA hydratase/isomerase family.</text>
</comment>
<protein>
    <submittedName>
        <fullName evidence="8">Enoyl-CoA hydratase-related protein</fullName>
    </submittedName>
</protein>
<evidence type="ECO:0000256" key="4">
    <source>
        <dbReference type="ARBA" id="ARBA00023709"/>
    </source>
</evidence>
<evidence type="ECO:0000256" key="3">
    <source>
        <dbReference type="ARBA" id="ARBA00022832"/>
    </source>
</evidence>